<dbReference type="GO" id="GO:0030976">
    <property type="term" value="F:thiamine pyrophosphate binding"/>
    <property type="evidence" value="ECO:0007669"/>
    <property type="project" value="InterPro"/>
</dbReference>
<evidence type="ECO:0000256" key="1">
    <source>
        <dbReference type="ARBA" id="ARBA00007812"/>
    </source>
</evidence>
<dbReference type="PANTHER" id="PTHR18968:SF13">
    <property type="entry name" value="ACETOLACTATE SYNTHASE CATALYTIC SUBUNIT, MITOCHONDRIAL"/>
    <property type="match status" value="1"/>
</dbReference>
<dbReference type="InterPro" id="IPR012000">
    <property type="entry name" value="Thiamin_PyroP_enz_cen_dom"/>
</dbReference>
<dbReference type="SUPFAM" id="SSF52467">
    <property type="entry name" value="DHS-like NAD/FAD-binding domain"/>
    <property type="match status" value="1"/>
</dbReference>
<evidence type="ECO:0000259" key="3">
    <source>
        <dbReference type="Pfam" id="PF00205"/>
    </source>
</evidence>
<gene>
    <name evidence="4" type="ORF">HS088_TW21G00893</name>
</gene>
<keyword evidence="5" id="KW-1185">Reference proteome</keyword>
<evidence type="ECO:0000313" key="4">
    <source>
        <dbReference type="EMBL" id="KAF5728741.1"/>
    </source>
</evidence>
<comment type="caution">
    <text evidence="4">The sequence shown here is derived from an EMBL/GenBank/DDBJ whole genome shotgun (WGS) entry which is preliminary data.</text>
</comment>
<dbReference type="PANTHER" id="PTHR18968">
    <property type="entry name" value="THIAMINE PYROPHOSPHATE ENZYMES"/>
    <property type="match status" value="1"/>
</dbReference>
<protein>
    <submittedName>
        <fullName evidence="4">Acetolactate synthase</fullName>
    </submittedName>
</protein>
<dbReference type="GO" id="GO:0009099">
    <property type="term" value="P:L-valine biosynthetic process"/>
    <property type="evidence" value="ECO:0007669"/>
    <property type="project" value="TreeGrafter"/>
</dbReference>
<proteinExistence type="inferred from homology"/>
<reference evidence="4 5" key="1">
    <citation type="journal article" date="2020" name="Nat. Commun.">
        <title>Genome of Tripterygium wilfordii and identification of cytochrome P450 involved in triptolide biosynthesis.</title>
        <authorList>
            <person name="Tu L."/>
            <person name="Su P."/>
            <person name="Zhang Z."/>
            <person name="Gao L."/>
            <person name="Wang J."/>
            <person name="Hu T."/>
            <person name="Zhou J."/>
            <person name="Zhang Y."/>
            <person name="Zhao Y."/>
            <person name="Liu Y."/>
            <person name="Song Y."/>
            <person name="Tong Y."/>
            <person name="Lu Y."/>
            <person name="Yang J."/>
            <person name="Xu C."/>
            <person name="Jia M."/>
            <person name="Peters R.J."/>
            <person name="Huang L."/>
            <person name="Gao W."/>
        </authorList>
    </citation>
    <scope>NUCLEOTIDE SEQUENCE [LARGE SCALE GENOMIC DNA]</scope>
    <source>
        <strain evidence="5">cv. XIE 37</strain>
        <tissue evidence="4">Leaf</tissue>
    </source>
</reference>
<comment type="similarity">
    <text evidence="1">Belongs to the TPP enzyme family.</text>
</comment>
<evidence type="ECO:0000256" key="2">
    <source>
        <dbReference type="ARBA" id="ARBA00023052"/>
    </source>
</evidence>
<name>A0A7J7C3P6_TRIWF</name>
<dbReference type="GO" id="GO:0009097">
    <property type="term" value="P:isoleucine biosynthetic process"/>
    <property type="evidence" value="ECO:0007669"/>
    <property type="project" value="TreeGrafter"/>
</dbReference>
<evidence type="ECO:0000313" key="5">
    <source>
        <dbReference type="Proteomes" id="UP000593562"/>
    </source>
</evidence>
<keyword evidence="2" id="KW-0786">Thiamine pyrophosphate</keyword>
<dbReference type="InterPro" id="IPR029035">
    <property type="entry name" value="DHS-like_NAD/FAD-binding_dom"/>
</dbReference>
<feature type="domain" description="Thiamine pyrophosphate enzyme central" evidence="3">
    <location>
        <begin position="1"/>
        <end position="73"/>
    </location>
</feature>
<sequence>MGHGTYPASDELSLQMTGMHGTVYANYAVDKSDLLLAFGVRFDDCVTGKLDTFASRARIVHIDIDSTEIGKRISSLTFQFVER</sequence>
<dbReference type="InParanoid" id="A0A7J7C3P6"/>
<dbReference type="Gene3D" id="3.40.50.1220">
    <property type="entry name" value="TPP-binding domain"/>
    <property type="match status" value="1"/>
</dbReference>
<dbReference type="GO" id="GO:0000287">
    <property type="term" value="F:magnesium ion binding"/>
    <property type="evidence" value="ECO:0007669"/>
    <property type="project" value="InterPro"/>
</dbReference>
<accession>A0A7J7C3P6</accession>
<dbReference type="EMBL" id="JAAARO010000021">
    <property type="protein sequence ID" value="KAF5728741.1"/>
    <property type="molecule type" value="Genomic_DNA"/>
</dbReference>
<dbReference type="GO" id="GO:0003984">
    <property type="term" value="F:acetolactate synthase activity"/>
    <property type="evidence" value="ECO:0007669"/>
    <property type="project" value="TreeGrafter"/>
</dbReference>
<dbReference type="AlphaFoldDB" id="A0A7J7C3P6"/>
<organism evidence="4 5">
    <name type="scientific">Tripterygium wilfordii</name>
    <name type="common">Thunder God vine</name>
    <dbReference type="NCBI Taxonomy" id="458696"/>
    <lineage>
        <taxon>Eukaryota</taxon>
        <taxon>Viridiplantae</taxon>
        <taxon>Streptophyta</taxon>
        <taxon>Embryophyta</taxon>
        <taxon>Tracheophyta</taxon>
        <taxon>Spermatophyta</taxon>
        <taxon>Magnoliopsida</taxon>
        <taxon>eudicotyledons</taxon>
        <taxon>Gunneridae</taxon>
        <taxon>Pentapetalae</taxon>
        <taxon>rosids</taxon>
        <taxon>fabids</taxon>
        <taxon>Celastrales</taxon>
        <taxon>Celastraceae</taxon>
        <taxon>Tripterygium</taxon>
    </lineage>
</organism>
<dbReference type="GO" id="GO:0050660">
    <property type="term" value="F:flavin adenine dinucleotide binding"/>
    <property type="evidence" value="ECO:0007669"/>
    <property type="project" value="TreeGrafter"/>
</dbReference>
<dbReference type="GO" id="GO:0005948">
    <property type="term" value="C:acetolactate synthase complex"/>
    <property type="evidence" value="ECO:0007669"/>
    <property type="project" value="TreeGrafter"/>
</dbReference>
<dbReference type="Proteomes" id="UP000593562">
    <property type="component" value="Unassembled WGS sequence"/>
</dbReference>
<dbReference type="InterPro" id="IPR045229">
    <property type="entry name" value="TPP_enz"/>
</dbReference>
<dbReference type="Pfam" id="PF00205">
    <property type="entry name" value="TPP_enzyme_M"/>
    <property type="match status" value="1"/>
</dbReference>